<proteinExistence type="predicted"/>
<comment type="caution">
    <text evidence="3">The sequence shown here is derived from an EMBL/GenBank/DDBJ whole genome shotgun (WGS) entry which is preliminary data.</text>
</comment>
<accession>A0A9X1XL68</accession>
<reference evidence="3" key="1">
    <citation type="submission" date="2021-11" db="EMBL/GenBank/DDBJ databases">
        <title>Vibrio ZSDE26 sp. nov. and Vibrio ZSDZ34 sp. nov., isolated from coastal seawater in Qingdao.</title>
        <authorList>
            <person name="Zhang P."/>
        </authorList>
    </citation>
    <scope>NUCLEOTIDE SEQUENCE</scope>
    <source>
        <strain evidence="3">ZSDE26</strain>
    </source>
</reference>
<gene>
    <name evidence="3" type="ORF">KP803_10780</name>
</gene>
<dbReference type="InterPro" id="IPR027385">
    <property type="entry name" value="Beta-barrel_OMP"/>
</dbReference>
<dbReference type="AlphaFoldDB" id="A0A9X1XL68"/>
<organism evidence="3 4">
    <name type="scientific">Vibrio amylolyticus</name>
    <dbReference type="NCBI Taxonomy" id="2847292"/>
    <lineage>
        <taxon>Bacteria</taxon>
        <taxon>Pseudomonadati</taxon>
        <taxon>Pseudomonadota</taxon>
        <taxon>Gammaproteobacteria</taxon>
        <taxon>Vibrionales</taxon>
        <taxon>Vibrionaceae</taxon>
        <taxon>Vibrio</taxon>
    </lineage>
</organism>
<keyword evidence="4" id="KW-1185">Reference proteome</keyword>
<evidence type="ECO:0000259" key="2">
    <source>
        <dbReference type="Pfam" id="PF13505"/>
    </source>
</evidence>
<dbReference type="InterPro" id="IPR011250">
    <property type="entry name" value="OMP/PagP_B-barrel"/>
</dbReference>
<evidence type="ECO:0000313" key="4">
    <source>
        <dbReference type="Proteomes" id="UP001139559"/>
    </source>
</evidence>
<keyword evidence="1" id="KW-0732">Signal</keyword>
<dbReference type="Proteomes" id="UP001139559">
    <property type="component" value="Unassembled WGS sequence"/>
</dbReference>
<dbReference type="Gene3D" id="2.40.160.20">
    <property type="match status" value="1"/>
</dbReference>
<dbReference type="Pfam" id="PF13505">
    <property type="entry name" value="OMP_b-brl"/>
    <property type="match status" value="1"/>
</dbReference>
<name>A0A9X1XL68_9VIBR</name>
<evidence type="ECO:0000313" key="3">
    <source>
        <dbReference type="EMBL" id="MCK6263758.1"/>
    </source>
</evidence>
<protein>
    <submittedName>
        <fullName evidence="3">Porin family protein</fullName>
    </submittedName>
</protein>
<evidence type="ECO:0000256" key="1">
    <source>
        <dbReference type="ARBA" id="ARBA00022729"/>
    </source>
</evidence>
<dbReference type="EMBL" id="JAJHVV010000006">
    <property type="protein sequence ID" value="MCK6263758.1"/>
    <property type="molecule type" value="Genomic_DNA"/>
</dbReference>
<dbReference type="SUPFAM" id="SSF56925">
    <property type="entry name" value="OMPA-like"/>
    <property type="match status" value="1"/>
</dbReference>
<feature type="domain" description="Outer membrane protein beta-barrel" evidence="2">
    <location>
        <begin position="19"/>
        <end position="189"/>
    </location>
</feature>
<dbReference type="RefSeq" id="WP_248008847.1">
    <property type="nucleotide sequence ID" value="NZ_JAJHVV010000006.1"/>
</dbReference>
<sequence>MERTIKAAYLTVVIGLILQASTFSPPALANQNSHRLFAETGYSSISGELGSKNAWLTNVGYSYYLSPFIGLDVGYTNIVSDTPQYSNEYLDTIGLSYQGYFGGVQIQHPVKELGTLYAKGGISYTTLEETNLTINPNTVVESSSIQPYYGVGVKFNSIFRPDLDVNVEFIHHDLEGDYSNSSFLVGASFKL</sequence>